<reference evidence="3" key="1">
    <citation type="journal article" date="2017" name="Appl. Environ. Microbiol.">
        <title>Genomic analysis of Calderihabitans maritimus KKC1, a thermophilic hydrogenogenic carboxydotrophic bacterium isolated from marine sediment.</title>
        <authorList>
            <person name="Omae K."/>
            <person name="Yoneda Y."/>
            <person name="Fukuyama Y."/>
            <person name="Yoshida T."/>
            <person name="Sako Y."/>
        </authorList>
    </citation>
    <scope>NUCLEOTIDE SEQUENCE [LARGE SCALE GENOMIC DNA]</scope>
    <source>
        <strain evidence="3">KKC1</strain>
    </source>
</reference>
<protein>
    <submittedName>
        <fullName evidence="2">Methylase</fullName>
    </submittedName>
</protein>
<keyword evidence="2" id="KW-0489">Methyltransferase</keyword>
<dbReference type="EMBL" id="BDGJ01000082">
    <property type="protein sequence ID" value="GAW92484.1"/>
    <property type="molecule type" value="Genomic_DNA"/>
</dbReference>
<proteinExistence type="predicted"/>
<evidence type="ECO:0000259" key="1">
    <source>
        <dbReference type="Pfam" id="PF08241"/>
    </source>
</evidence>
<keyword evidence="2" id="KW-0808">Transferase</keyword>
<dbReference type="PANTHER" id="PTHR43591">
    <property type="entry name" value="METHYLTRANSFERASE"/>
    <property type="match status" value="1"/>
</dbReference>
<dbReference type="InterPro" id="IPR029063">
    <property type="entry name" value="SAM-dependent_MTases_sf"/>
</dbReference>
<accession>A0A1Z5HSI8</accession>
<name>A0A1Z5HSI8_9FIRM</name>
<organism evidence="2 3">
    <name type="scientific">Calderihabitans maritimus</name>
    <dbReference type="NCBI Taxonomy" id="1246530"/>
    <lineage>
        <taxon>Bacteria</taxon>
        <taxon>Bacillati</taxon>
        <taxon>Bacillota</taxon>
        <taxon>Clostridia</taxon>
        <taxon>Neomoorellales</taxon>
        <taxon>Calderihabitantaceae</taxon>
        <taxon>Calderihabitans</taxon>
    </lineage>
</organism>
<dbReference type="GO" id="GO:0008757">
    <property type="term" value="F:S-adenosylmethionine-dependent methyltransferase activity"/>
    <property type="evidence" value="ECO:0007669"/>
    <property type="project" value="InterPro"/>
</dbReference>
<dbReference type="AlphaFoldDB" id="A0A1Z5HSI8"/>
<keyword evidence="3" id="KW-1185">Reference proteome</keyword>
<dbReference type="Proteomes" id="UP000197032">
    <property type="component" value="Unassembled WGS sequence"/>
</dbReference>
<dbReference type="SUPFAM" id="SSF53335">
    <property type="entry name" value="S-adenosyl-L-methionine-dependent methyltransferases"/>
    <property type="match status" value="1"/>
</dbReference>
<dbReference type="Gene3D" id="3.40.50.150">
    <property type="entry name" value="Vaccinia Virus protein VP39"/>
    <property type="match status" value="1"/>
</dbReference>
<evidence type="ECO:0000313" key="2">
    <source>
        <dbReference type="EMBL" id="GAW92484.1"/>
    </source>
</evidence>
<feature type="domain" description="Methyltransferase type 11" evidence="1">
    <location>
        <begin position="50"/>
        <end position="145"/>
    </location>
</feature>
<comment type="caution">
    <text evidence="2">The sequence shown here is derived from an EMBL/GenBank/DDBJ whole genome shotgun (WGS) entry which is preliminary data.</text>
</comment>
<dbReference type="CDD" id="cd02440">
    <property type="entry name" value="AdoMet_MTases"/>
    <property type="match status" value="1"/>
</dbReference>
<dbReference type="GO" id="GO:0032259">
    <property type="term" value="P:methylation"/>
    <property type="evidence" value="ECO:0007669"/>
    <property type="project" value="UniProtKB-KW"/>
</dbReference>
<evidence type="ECO:0000313" key="3">
    <source>
        <dbReference type="Proteomes" id="UP000197032"/>
    </source>
</evidence>
<dbReference type="InterPro" id="IPR013216">
    <property type="entry name" value="Methyltransf_11"/>
</dbReference>
<sequence>MGASEVAELFDKKSSDYDNWYQTPKGRLVDKIEKEAIYGYLKPRASMEILDIGCGTGNFSLELARLGVKVTGIDVSEAMLAKAREKATQEGLAIKFLRADARKLPFGEASFDAVVSVTALEFVPNLADALQEAYRVLKPGGRLVVGLIGGNSAWSRYYEAKAARDPESVFRWAHFPTLSELIVAMPGSDVQGKAVLFVPPDFDFTKVNEALALEAEAQRQGRTDGGFICAVSYKKRTDGN</sequence>
<dbReference type="Pfam" id="PF08241">
    <property type="entry name" value="Methyltransf_11"/>
    <property type="match status" value="1"/>
</dbReference>
<dbReference type="PANTHER" id="PTHR43591:SF24">
    <property type="entry name" value="2-METHOXY-6-POLYPRENYL-1,4-BENZOQUINOL METHYLASE, MITOCHONDRIAL"/>
    <property type="match status" value="1"/>
</dbReference>
<gene>
    <name evidence="2" type="ORF">KKC1_16380</name>
</gene>